<dbReference type="PIRSF" id="PIRSF034367">
    <property type="entry name" value="DUF1852"/>
    <property type="match status" value="1"/>
</dbReference>
<dbReference type="AlphaFoldDB" id="A0A653ZQT9"/>
<dbReference type="Pfam" id="PF08908">
    <property type="entry name" value="MesX"/>
    <property type="match status" value="1"/>
</dbReference>
<gene>
    <name evidence="1" type="ORF">HU668_19440</name>
    <name evidence="2" type="ORF">PANT111_540003</name>
</gene>
<dbReference type="InterPro" id="IPR015004">
    <property type="entry name" value="MesX"/>
</dbReference>
<dbReference type="EMBL" id="CABWMH010000050">
    <property type="protein sequence ID" value="VXC57637.1"/>
    <property type="molecule type" value="Genomic_DNA"/>
</dbReference>
<dbReference type="Proteomes" id="UP000566985">
    <property type="component" value="Unassembled WGS sequence"/>
</dbReference>
<organism evidence="1 4">
    <name type="scientific">Pantoea brenneri</name>
    <dbReference type="NCBI Taxonomy" id="472694"/>
    <lineage>
        <taxon>Bacteria</taxon>
        <taxon>Pseudomonadati</taxon>
        <taxon>Pseudomonadota</taxon>
        <taxon>Gammaproteobacteria</taxon>
        <taxon>Enterobacterales</taxon>
        <taxon>Erwiniaceae</taxon>
        <taxon>Pantoea</taxon>
    </lineage>
</organism>
<accession>A0A653ZQT9</accession>
<evidence type="ECO:0000313" key="4">
    <source>
        <dbReference type="Proteomes" id="UP000566985"/>
    </source>
</evidence>
<evidence type="ECO:0000313" key="2">
    <source>
        <dbReference type="EMBL" id="VXC57637.1"/>
    </source>
</evidence>
<dbReference type="RefSeq" id="WP_069729666.1">
    <property type="nucleotide sequence ID" value="NZ_CAUQFK010000084.1"/>
</dbReference>
<dbReference type="EMBL" id="JABWPM010000029">
    <property type="protein sequence ID" value="NUY98627.1"/>
    <property type="molecule type" value="Genomic_DNA"/>
</dbReference>
<evidence type="ECO:0000313" key="1">
    <source>
        <dbReference type="EMBL" id="NUY98627.1"/>
    </source>
</evidence>
<protein>
    <submittedName>
        <fullName evidence="1">DUF1852 domain-containing protein</fullName>
    </submittedName>
</protein>
<name>A0A653ZQT9_9GAMM</name>
<evidence type="ECO:0000313" key="3">
    <source>
        <dbReference type="Proteomes" id="UP000433737"/>
    </source>
</evidence>
<sequence length="327" mass="37729">MNNAFTFTLKSLRFDENYNPSENTRITTNFANLARGEKRQDNLRNALVMIDNRFNSLANWDNPKGDRYSVELEIISVELAINAQGRNDAFPVIEVLKTHIIDHHTQQRIEGIVGNNFSSYVRDYDFSVVLPAHNKNRSEFSTPENYGVLHGNIFKSFVNSAAYKEKFSKSPVICLSVSSKNTYHRTGNHHPVLGDEYAQNETSLTDDYFAKMGLRARYFMPRNSVAPLAFYFQGDLLHDYSNLELISTISTMETFQKIYRPEIYNANSAAGNVYQPSLTHQDYSLTRIVYDREERSQLAVEQGKFTEELFIKPWQTLLEQWFAQPVV</sequence>
<comment type="caution">
    <text evidence="1">The sequence shown here is derived from an EMBL/GenBank/DDBJ whole genome shotgun (WGS) entry which is preliminary data.</text>
</comment>
<dbReference type="Proteomes" id="UP000433737">
    <property type="component" value="Unassembled WGS sequence"/>
</dbReference>
<reference evidence="1 4" key="2">
    <citation type="submission" date="2020-05" db="EMBL/GenBank/DDBJ databases">
        <title>Whole Genome Sequences of Enterobacteriales Associated with the International Space Station.</title>
        <authorList>
            <person name="Bharadwaj A."/>
            <person name="Daudu R."/>
            <person name="Singh N."/>
            <person name="Wood J."/>
            <person name="Debieu M."/>
            <person name="Mason C."/>
            <person name="Wang C."/>
            <person name="Venkateswaran K."/>
        </authorList>
    </citation>
    <scope>NUCLEOTIDE SEQUENCE [LARGE SCALE GENOMIC DNA]</scope>
    <source>
        <strain evidence="1 4">IF5SW-B1</strain>
    </source>
</reference>
<reference evidence="2 3" key="1">
    <citation type="submission" date="2019-10" db="EMBL/GenBank/DDBJ databases">
        <authorList>
            <person name="Karimi E."/>
        </authorList>
    </citation>
    <scope>NUCLEOTIDE SEQUENCE [LARGE SCALE GENOMIC DNA]</scope>
    <source>
        <strain evidence="2">Pantoea sp. 111</strain>
    </source>
</reference>
<proteinExistence type="predicted"/>
<dbReference type="GeneID" id="57347342"/>